<dbReference type="Gene3D" id="3.40.390.10">
    <property type="entry name" value="Collagenase (Catalytic Domain)"/>
    <property type="match status" value="1"/>
</dbReference>
<dbReference type="OrthoDB" id="6187012at2759"/>
<dbReference type="VEuPathDB" id="VectorBase:BGLB022403"/>
<protein>
    <recommendedName>
        <fullName evidence="3">Peptidase M12B domain-containing protein</fullName>
    </recommendedName>
</protein>
<evidence type="ECO:0008006" key="3">
    <source>
        <dbReference type="Google" id="ProtNLM"/>
    </source>
</evidence>
<evidence type="ECO:0000313" key="2">
    <source>
        <dbReference type="Proteomes" id="UP000076420"/>
    </source>
</evidence>
<dbReference type="EnsemblMetazoa" id="BGLB022403-RA">
    <property type="protein sequence ID" value="BGLB022403-PA"/>
    <property type="gene ID" value="BGLB022403"/>
</dbReference>
<organism evidence="1 2">
    <name type="scientific">Biomphalaria glabrata</name>
    <name type="common">Bloodfluke planorb</name>
    <name type="synonym">Freshwater snail</name>
    <dbReference type="NCBI Taxonomy" id="6526"/>
    <lineage>
        <taxon>Eukaryota</taxon>
        <taxon>Metazoa</taxon>
        <taxon>Spiralia</taxon>
        <taxon>Lophotrochozoa</taxon>
        <taxon>Mollusca</taxon>
        <taxon>Gastropoda</taxon>
        <taxon>Heterobranchia</taxon>
        <taxon>Euthyneura</taxon>
        <taxon>Panpulmonata</taxon>
        <taxon>Hygrophila</taxon>
        <taxon>Lymnaeoidea</taxon>
        <taxon>Planorbidae</taxon>
        <taxon>Biomphalaria</taxon>
    </lineage>
</organism>
<proteinExistence type="predicted"/>
<reference evidence="1" key="1">
    <citation type="submission" date="2020-05" db="UniProtKB">
        <authorList>
            <consortium name="EnsemblMetazoa"/>
        </authorList>
    </citation>
    <scope>IDENTIFICATION</scope>
    <source>
        <strain evidence="1">BB02</strain>
    </source>
</reference>
<accession>A0A2C9KQL1</accession>
<name>A0A2C9KQL1_BIOGL</name>
<dbReference type="Proteomes" id="UP000076420">
    <property type="component" value="Unassembled WGS sequence"/>
</dbReference>
<dbReference type="GO" id="GO:0008237">
    <property type="term" value="F:metallopeptidase activity"/>
    <property type="evidence" value="ECO:0007669"/>
    <property type="project" value="InterPro"/>
</dbReference>
<dbReference type="InterPro" id="IPR024079">
    <property type="entry name" value="MetalloPept_cat_dom_sf"/>
</dbReference>
<sequence>LDMLFKGINHPNYTIHIRLCKIFILEGPNAAKFISKYASDGKMDAGLALEALKKFVQGVGHPIVGYYDYVILFTGYDLFKYENSGKINYAYVGNSFQKTMCRTDGTNCAVIEDRRGPDIKIIAHALGH</sequence>
<dbReference type="KEGG" id="bgt:106078253"/>
<dbReference type="SUPFAM" id="SSF55486">
    <property type="entry name" value="Metalloproteases ('zincins'), catalytic domain"/>
    <property type="match status" value="1"/>
</dbReference>
<dbReference type="VEuPathDB" id="VectorBase:BGLAX_043415"/>
<evidence type="ECO:0000313" key="1">
    <source>
        <dbReference type="EnsemblMetazoa" id="BGLB022403-PA"/>
    </source>
</evidence>
<dbReference type="AlphaFoldDB" id="A0A2C9KQL1"/>
<gene>
    <name evidence="1" type="primary">106078253</name>
</gene>